<sequence length="86" mass="9478">MHQPQWPSHHSNHSVVHLTTDSLEGTPKTNCLNAIPYENVSEDGMDTQVTGGPIIPFPIFLIPDTPTTLKFLTPKSVAVIVLLEDF</sequence>
<evidence type="ECO:0000313" key="2">
    <source>
        <dbReference type="EMBL" id="SOQ55621.1"/>
    </source>
</evidence>
<evidence type="ECO:0000256" key="1">
    <source>
        <dbReference type="SAM" id="MobiDB-lite"/>
    </source>
</evidence>
<reference evidence="2" key="1">
    <citation type="submission" date="2016-07" db="EMBL/GenBank/DDBJ databases">
        <authorList>
            <person name="Bretaudeau A."/>
        </authorList>
    </citation>
    <scope>NUCLEOTIDE SEQUENCE</scope>
    <source>
        <strain evidence="2">Rice</strain>
        <tissue evidence="2">Whole body</tissue>
    </source>
</reference>
<feature type="region of interest" description="Disordered" evidence="1">
    <location>
        <begin position="1"/>
        <end position="26"/>
    </location>
</feature>
<protein>
    <submittedName>
        <fullName evidence="2">SFRICE_036617</fullName>
    </submittedName>
</protein>
<gene>
    <name evidence="2" type="ORF">SFRICE_036617</name>
</gene>
<proteinExistence type="predicted"/>
<accession>A0A2H1WRE0</accession>
<dbReference type="EMBL" id="ODYU01010481">
    <property type="protein sequence ID" value="SOQ55621.1"/>
    <property type="molecule type" value="Genomic_DNA"/>
</dbReference>
<organism evidence="2">
    <name type="scientific">Spodoptera frugiperda</name>
    <name type="common">Fall armyworm</name>
    <dbReference type="NCBI Taxonomy" id="7108"/>
    <lineage>
        <taxon>Eukaryota</taxon>
        <taxon>Metazoa</taxon>
        <taxon>Ecdysozoa</taxon>
        <taxon>Arthropoda</taxon>
        <taxon>Hexapoda</taxon>
        <taxon>Insecta</taxon>
        <taxon>Pterygota</taxon>
        <taxon>Neoptera</taxon>
        <taxon>Endopterygota</taxon>
        <taxon>Lepidoptera</taxon>
        <taxon>Glossata</taxon>
        <taxon>Ditrysia</taxon>
        <taxon>Noctuoidea</taxon>
        <taxon>Noctuidae</taxon>
        <taxon>Amphipyrinae</taxon>
        <taxon>Spodoptera</taxon>
    </lineage>
</organism>
<dbReference type="AlphaFoldDB" id="A0A2H1WRE0"/>
<name>A0A2H1WRE0_SPOFR</name>